<dbReference type="SUPFAM" id="SSF53244">
    <property type="entry name" value="MurD-like peptide ligases, peptide-binding domain"/>
    <property type="match status" value="1"/>
</dbReference>
<keyword evidence="8" id="KW-0460">Magnesium</keyword>
<feature type="domain" description="Mur ligase C-terminal" evidence="12">
    <location>
        <begin position="285"/>
        <end position="401"/>
    </location>
</feature>
<dbReference type="InterPro" id="IPR013221">
    <property type="entry name" value="Mur_ligase_cen"/>
</dbReference>
<dbReference type="GO" id="GO:0004326">
    <property type="term" value="F:tetrahydrofolylpolyglutamate synthase activity"/>
    <property type="evidence" value="ECO:0007669"/>
    <property type="project" value="UniProtKB-EC"/>
</dbReference>
<dbReference type="InterPro" id="IPR036565">
    <property type="entry name" value="Mur-like_cat_sf"/>
</dbReference>
<dbReference type="GO" id="GO:0005737">
    <property type="term" value="C:cytoplasm"/>
    <property type="evidence" value="ECO:0007669"/>
    <property type="project" value="TreeGrafter"/>
</dbReference>
<dbReference type="SUPFAM" id="SSF53623">
    <property type="entry name" value="MurD-like peptide ligases, catalytic domain"/>
    <property type="match status" value="1"/>
</dbReference>
<dbReference type="Gene3D" id="3.90.190.20">
    <property type="entry name" value="Mur ligase, C-terminal domain"/>
    <property type="match status" value="1"/>
</dbReference>
<comment type="caution">
    <text evidence="14">The sequence shown here is derived from an EMBL/GenBank/DDBJ whole genome shotgun (WGS) entry which is preliminary data.</text>
</comment>
<dbReference type="STRING" id="1385511.GCA_000425225_02396"/>
<evidence type="ECO:0000256" key="7">
    <source>
        <dbReference type="ARBA" id="ARBA00022840"/>
    </source>
</evidence>
<keyword evidence="6 11" id="KW-0547">Nucleotide-binding</keyword>
<reference evidence="14 15" key="1">
    <citation type="submission" date="2013-08" db="EMBL/GenBank/DDBJ databases">
        <authorList>
            <person name="Huang J."/>
            <person name="Wang G."/>
        </authorList>
    </citation>
    <scope>NUCLEOTIDE SEQUENCE [LARGE SCALE GENOMIC DNA]</scope>
    <source>
        <strain evidence="14 15">BH030004</strain>
    </source>
</reference>
<dbReference type="GO" id="GO:0005524">
    <property type="term" value="F:ATP binding"/>
    <property type="evidence" value="ECO:0007669"/>
    <property type="project" value="UniProtKB-KW"/>
</dbReference>
<sequence>MFSSIQEAQTFIQSRKNLGIRPGLGRMETMLEKLQHPEQAIKAIHIAGTNGKGSTLTYIKQVLMDEGLRVGSFVSPSMGNIQEHIFIQNDPISDEDFIELVNELYPIVEEMDQEENGPTEFELIVMIALLYMKDQTDIVLLEAGMGGREDSTNILTPILSIITNVGYDHMHFLGDTRSEIAYQKAGIIKEGVPVVTGVMQPEAKQVIETIAQEKKAPLFSLENEFTISLSTYTSESRIIEDVVLGMKGPHQFRNGAIALKALELILEDFDDMKVKESLAKAGLPGRFEHIHDKPTIIVDGAHNFEGIQACMETAQAWYPDKKKQVLFAAFKDKPVKQMMEYVSKHADTITLTSFDHPRATRIQDLKAQFDGEVYSITDDWEDFIRDFVEIDNQDILLVTGSLHFIAKIRQFMSLYD</sequence>
<gene>
    <name evidence="14" type="ORF">N783_08865</name>
</gene>
<dbReference type="GO" id="GO:0008841">
    <property type="term" value="F:dihydrofolate synthase activity"/>
    <property type="evidence" value="ECO:0007669"/>
    <property type="project" value="TreeGrafter"/>
</dbReference>
<proteinExistence type="inferred from homology"/>
<evidence type="ECO:0000256" key="1">
    <source>
        <dbReference type="ARBA" id="ARBA00001946"/>
    </source>
</evidence>
<dbReference type="PANTHER" id="PTHR11136">
    <property type="entry name" value="FOLYLPOLYGLUTAMATE SYNTHASE-RELATED"/>
    <property type="match status" value="1"/>
</dbReference>
<evidence type="ECO:0000256" key="9">
    <source>
        <dbReference type="ARBA" id="ARBA00030592"/>
    </source>
</evidence>
<dbReference type="NCBIfam" id="TIGR01499">
    <property type="entry name" value="folC"/>
    <property type="match status" value="1"/>
</dbReference>
<dbReference type="RefSeq" id="WP_027448850.1">
    <property type="nucleotide sequence ID" value="NZ_AVPF01000021.1"/>
</dbReference>
<evidence type="ECO:0000259" key="13">
    <source>
        <dbReference type="Pfam" id="PF08245"/>
    </source>
</evidence>
<dbReference type="Pfam" id="PF08245">
    <property type="entry name" value="Mur_ligase_M"/>
    <property type="match status" value="1"/>
</dbReference>
<evidence type="ECO:0000256" key="10">
    <source>
        <dbReference type="ARBA" id="ARBA00047493"/>
    </source>
</evidence>
<name>A0A0A5GA45_9BACI</name>
<dbReference type="OrthoDB" id="9809356at2"/>
<dbReference type="EC" id="6.3.2.17" evidence="3"/>
<dbReference type="PROSITE" id="PS01012">
    <property type="entry name" value="FOLYLPOLYGLU_SYNT_2"/>
    <property type="match status" value="1"/>
</dbReference>
<keyword evidence="4 11" id="KW-0436">Ligase</keyword>
<comment type="cofactor">
    <cofactor evidence="1">
        <name>Mg(2+)</name>
        <dbReference type="ChEBI" id="CHEBI:18420"/>
    </cofactor>
</comment>
<evidence type="ECO:0000256" key="2">
    <source>
        <dbReference type="ARBA" id="ARBA00008276"/>
    </source>
</evidence>
<evidence type="ECO:0000256" key="6">
    <source>
        <dbReference type="ARBA" id="ARBA00022741"/>
    </source>
</evidence>
<organism evidence="14 15">
    <name type="scientific">Pontibacillus marinus BH030004 = DSM 16465</name>
    <dbReference type="NCBI Taxonomy" id="1385511"/>
    <lineage>
        <taxon>Bacteria</taxon>
        <taxon>Bacillati</taxon>
        <taxon>Bacillota</taxon>
        <taxon>Bacilli</taxon>
        <taxon>Bacillales</taxon>
        <taxon>Bacillaceae</taxon>
        <taxon>Pontibacillus</taxon>
    </lineage>
</organism>
<keyword evidence="5" id="KW-0479">Metal-binding</keyword>
<evidence type="ECO:0000259" key="12">
    <source>
        <dbReference type="Pfam" id="PF02875"/>
    </source>
</evidence>
<dbReference type="InterPro" id="IPR036615">
    <property type="entry name" value="Mur_ligase_C_dom_sf"/>
</dbReference>
<dbReference type="AlphaFoldDB" id="A0A0A5GA45"/>
<evidence type="ECO:0000256" key="8">
    <source>
        <dbReference type="ARBA" id="ARBA00022842"/>
    </source>
</evidence>
<feature type="domain" description="Mur ligase central" evidence="13">
    <location>
        <begin position="46"/>
        <end position="234"/>
    </location>
</feature>
<keyword evidence="7 11" id="KW-0067">ATP-binding</keyword>
<protein>
    <recommendedName>
        <fullName evidence="3">tetrahydrofolate synthase</fullName>
        <ecNumber evidence="3">6.3.2.17</ecNumber>
    </recommendedName>
    <alternativeName>
        <fullName evidence="9">Tetrahydrofolylpolyglutamate synthase</fullName>
    </alternativeName>
</protein>
<evidence type="ECO:0000256" key="11">
    <source>
        <dbReference type="PIRNR" id="PIRNR001563"/>
    </source>
</evidence>
<dbReference type="InterPro" id="IPR004101">
    <property type="entry name" value="Mur_ligase_C"/>
</dbReference>
<evidence type="ECO:0000313" key="14">
    <source>
        <dbReference type="EMBL" id="KGX88053.1"/>
    </source>
</evidence>
<keyword evidence="15" id="KW-1185">Reference proteome</keyword>
<dbReference type="Pfam" id="PF02875">
    <property type="entry name" value="Mur_ligase_C"/>
    <property type="match status" value="1"/>
</dbReference>
<dbReference type="PANTHER" id="PTHR11136:SF0">
    <property type="entry name" value="DIHYDROFOLATE SYNTHETASE-RELATED"/>
    <property type="match status" value="1"/>
</dbReference>
<dbReference type="FunFam" id="3.40.1190.10:FF:000011">
    <property type="entry name" value="Folylpolyglutamate synthase/dihydrofolate synthase"/>
    <property type="match status" value="1"/>
</dbReference>
<evidence type="ECO:0000256" key="4">
    <source>
        <dbReference type="ARBA" id="ARBA00022598"/>
    </source>
</evidence>
<dbReference type="InterPro" id="IPR001645">
    <property type="entry name" value="Folylpolyglutamate_synth"/>
</dbReference>
<dbReference type="Gene3D" id="3.40.1190.10">
    <property type="entry name" value="Mur-like, catalytic domain"/>
    <property type="match status" value="1"/>
</dbReference>
<dbReference type="InterPro" id="IPR018109">
    <property type="entry name" value="Folylpolyglutamate_synth_CS"/>
</dbReference>
<dbReference type="PROSITE" id="PS01011">
    <property type="entry name" value="FOLYLPOLYGLU_SYNT_1"/>
    <property type="match status" value="1"/>
</dbReference>
<dbReference type="eggNOG" id="COG0285">
    <property type="taxonomic scope" value="Bacteria"/>
</dbReference>
<comment type="similarity">
    <text evidence="2 11">Belongs to the folylpolyglutamate synthase family.</text>
</comment>
<dbReference type="EMBL" id="AVPF01000021">
    <property type="protein sequence ID" value="KGX88053.1"/>
    <property type="molecule type" value="Genomic_DNA"/>
</dbReference>
<dbReference type="Proteomes" id="UP000030403">
    <property type="component" value="Unassembled WGS sequence"/>
</dbReference>
<comment type="catalytic activity">
    <reaction evidence="10">
        <text>(6S)-5,6,7,8-tetrahydrofolyl-(gamma-L-Glu)(n) + L-glutamate + ATP = (6S)-5,6,7,8-tetrahydrofolyl-(gamma-L-Glu)(n+1) + ADP + phosphate + H(+)</text>
        <dbReference type="Rhea" id="RHEA:10580"/>
        <dbReference type="Rhea" id="RHEA-COMP:14738"/>
        <dbReference type="Rhea" id="RHEA-COMP:14740"/>
        <dbReference type="ChEBI" id="CHEBI:15378"/>
        <dbReference type="ChEBI" id="CHEBI:29985"/>
        <dbReference type="ChEBI" id="CHEBI:30616"/>
        <dbReference type="ChEBI" id="CHEBI:43474"/>
        <dbReference type="ChEBI" id="CHEBI:141005"/>
        <dbReference type="ChEBI" id="CHEBI:456216"/>
        <dbReference type="EC" id="6.3.2.17"/>
    </reaction>
</comment>
<evidence type="ECO:0000256" key="5">
    <source>
        <dbReference type="ARBA" id="ARBA00022723"/>
    </source>
</evidence>
<dbReference type="PIRSF" id="PIRSF001563">
    <property type="entry name" value="Folylpolyglu_synth"/>
    <property type="match status" value="1"/>
</dbReference>
<dbReference type="GO" id="GO:0046872">
    <property type="term" value="F:metal ion binding"/>
    <property type="evidence" value="ECO:0007669"/>
    <property type="project" value="UniProtKB-KW"/>
</dbReference>
<evidence type="ECO:0000313" key="15">
    <source>
        <dbReference type="Proteomes" id="UP000030403"/>
    </source>
</evidence>
<evidence type="ECO:0000256" key="3">
    <source>
        <dbReference type="ARBA" id="ARBA00013025"/>
    </source>
</evidence>
<accession>A0A0A5GA45</accession>